<organism evidence="2 3">
    <name type="scientific">Nitrosotalea devaniterrae</name>
    <dbReference type="NCBI Taxonomy" id="1078905"/>
    <lineage>
        <taxon>Archaea</taxon>
        <taxon>Nitrososphaerota</taxon>
        <taxon>Nitrososphaeria</taxon>
        <taxon>Nitrosotaleales</taxon>
        <taxon>Nitrosotaleaceae</taxon>
        <taxon>Nitrosotalea</taxon>
    </lineage>
</organism>
<reference evidence="3" key="1">
    <citation type="submission" date="2015-10" db="EMBL/GenBank/DDBJ databases">
        <authorList>
            <person name="Lehtovirta-Morley L.E."/>
            <person name="Vieille C."/>
        </authorList>
    </citation>
    <scope>NUCLEOTIDE SEQUENCE [LARGE SCALE GENOMIC DNA]</scope>
</reference>
<keyword evidence="1" id="KW-1133">Transmembrane helix</keyword>
<dbReference type="AlphaFoldDB" id="A0A128A1Y9"/>
<gene>
    <name evidence="2" type="ORF">NDEV_0611</name>
</gene>
<evidence type="ECO:0000313" key="2">
    <source>
        <dbReference type="EMBL" id="CUR51376.1"/>
    </source>
</evidence>
<protein>
    <submittedName>
        <fullName evidence="2">Uncharacterized protein</fullName>
    </submittedName>
</protein>
<keyword evidence="1" id="KW-0472">Membrane</keyword>
<dbReference type="KEGG" id="ndv:NDEV_0611"/>
<dbReference type="EMBL" id="LN890280">
    <property type="protein sequence ID" value="CUR51376.1"/>
    <property type="molecule type" value="Genomic_DNA"/>
</dbReference>
<evidence type="ECO:0000313" key="3">
    <source>
        <dbReference type="Proteomes" id="UP000196239"/>
    </source>
</evidence>
<keyword evidence="1" id="KW-0812">Transmembrane</keyword>
<feature type="transmembrane region" description="Helical" evidence="1">
    <location>
        <begin position="12"/>
        <end position="35"/>
    </location>
</feature>
<name>A0A128A1Y9_9ARCH</name>
<proteinExistence type="predicted"/>
<sequence length="338" mass="39718">MYGTSTGHYIYSILRIQIMHLVLWIIFALFIASFLPHHQDESIPHWIKKNVNLWHDGKISDEQYVNSIKWSVENKVIPIRYATVGNHTKQETPKEFKDISYFWSIGLVSDKEYVGTIRYLIKNDVIKLNYTFISKMNHEMKSVSVFNETRKSVVIIPVLTSSAYSENGFYAHYRGECKNCLTIKIRDDIHTLMDSSNGLKVLESLGYNTVTDIDIDKNPHILEQYDKVIVLHNEYVTQREFDAITGHKHVMYLYPNSLYAKVTVNYWNNTVTLVRGHGYPDSHIRNGFDWKFDNSKFEYDRECKDWSFHGIHNGIMLDCYPEGRLDYDLFLLQAIKEF</sequence>
<accession>A0A128A1Y9</accession>
<evidence type="ECO:0000256" key="1">
    <source>
        <dbReference type="SAM" id="Phobius"/>
    </source>
</evidence>
<keyword evidence="3" id="KW-1185">Reference proteome</keyword>
<dbReference type="Proteomes" id="UP000196239">
    <property type="component" value="Chromosome 1"/>
</dbReference>